<organism evidence="1 2">
    <name type="scientific">Chitinophaga pollutisoli</name>
    <dbReference type="NCBI Taxonomy" id="3133966"/>
    <lineage>
        <taxon>Bacteria</taxon>
        <taxon>Pseudomonadati</taxon>
        <taxon>Bacteroidota</taxon>
        <taxon>Chitinophagia</taxon>
        <taxon>Chitinophagales</taxon>
        <taxon>Chitinophagaceae</taxon>
        <taxon>Chitinophaga</taxon>
    </lineage>
</organism>
<gene>
    <name evidence="1" type="ORF">WJU16_00795</name>
</gene>
<protein>
    <submittedName>
        <fullName evidence="1">Uncharacterized protein</fullName>
    </submittedName>
</protein>
<dbReference type="RefSeq" id="WP_341836423.1">
    <property type="nucleotide sequence ID" value="NZ_CP149822.1"/>
</dbReference>
<keyword evidence="2" id="KW-1185">Reference proteome</keyword>
<evidence type="ECO:0000313" key="2">
    <source>
        <dbReference type="Proteomes" id="UP001485459"/>
    </source>
</evidence>
<proteinExistence type="predicted"/>
<dbReference type="Proteomes" id="UP001485459">
    <property type="component" value="Chromosome"/>
</dbReference>
<reference evidence="2" key="1">
    <citation type="submission" date="2024-03" db="EMBL/GenBank/DDBJ databases">
        <title>Chitinophaga horti sp. nov., isolated from garden soil.</title>
        <authorList>
            <person name="Lee D.S."/>
            <person name="Han D.M."/>
            <person name="Baek J.H."/>
            <person name="Choi D.G."/>
            <person name="Jeon J.H."/>
            <person name="Jeon C.O."/>
        </authorList>
    </citation>
    <scope>NUCLEOTIDE SEQUENCE [LARGE SCALE GENOMIC DNA]</scope>
    <source>
        <strain evidence="2">GPA1</strain>
    </source>
</reference>
<name>A0ABZ2YP97_9BACT</name>
<dbReference type="InterPro" id="IPR027417">
    <property type="entry name" value="P-loop_NTPase"/>
</dbReference>
<sequence length="270" mass="29449">MRLRYTAATAVYTVQGGIPKTGDSLKVTLAIAHKGSGQKRRHKVDLYEDKQVERLAREVSVALGLDATIIADELRSLADALDAYRDQQVKAAAPQVASYPLTAAERNAALSFLQAPDLLNRLNDLLGNTGIIGEENPRLFLLLIALSHKMAQPLHALIQGSSGSGKTRLLRQISDCMPPESVTRLTRVSDKVLYNYPETYFVNRLLCLEDIDGLSEEAEFALRELQSNGELNSATSIKLDDGRITSGQKTVRGPIGSLACTTRGRSTRTT</sequence>
<evidence type="ECO:0000313" key="1">
    <source>
        <dbReference type="EMBL" id="WZN41574.1"/>
    </source>
</evidence>
<dbReference type="SUPFAM" id="SSF52540">
    <property type="entry name" value="P-loop containing nucleoside triphosphate hydrolases"/>
    <property type="match status" value="1"/>
</dbReference>
<dbReference type="EMBL" id="CP149822">
    <property type="protein sequence ID" value="WZN41574.1"/>
    <property type="molecule type" value="Genomic_DNA"/>
</dbReference>
<accession>A0ABZ2YP97</accession>